<dbReference type="GO" id="GO:0005634">
    <property type="term" value="C:nucleus"/>
    <property type="evidence" value="ECO:0007669"/>
    <property type="project" value="TreeGrafter"/>
</dbReference>
<dbReference type="GO" id="GO:0003886">
    <property type="term" value="F:DNA (cytosine-5-)-methyltransferase activity"/>
    <property type="evidence" value="ECO:0007669"/>
    <property type="project" value="UniProtKB-EC"/>
</dbReference>
<gene>
    <name evidence="7" type="ORF">E6O75_ATG09112</name>
</gene>
<evidence type="ECO:0000256" key="1">
    <source>
        <dbReference type="ARBA" id="ARBA00011975"/>
    </source>
</evidence>
<dbReference type="EMBL" id="SNSC02000019">
    <property type="protein sequence ID" value="TID16054.1"/>
    <property type="molecule type" value="Genomic_DNA"/>
</dbReference>
<dbReference type="PROSITE" id="PS51679">
    <property type="entry name" value="SAM_MT_C5"/>
    <property type="match status" value="1"/>
</dbReference>
<dbReference type="Pfam" id="PF00145">
    <property type="entry name" value="DNA_methylase"/>
    <property type="match status" value="2"/>
</dbReference>
<dbReference type="Gene3D" id="3.40.50.150">
    <property type="entry name" value="Vaccinia Virus protein VP39"/>
    <property type="match status" value="1"/>
</dbReference>
<dbReference type="GO" id="GO:0044027">
    <property type="term" value="P:negative regulation of gene expression via chromosomal CpG island methylation"/>
    <property type="evidence" value="ECO:0007669"/>
    <property type="project" value="TreeGrafter"/>
</dbReference>
<reference evidence="7 8" key="1">
    <citation type="submission" date="2019-04" db="EMBL/GenBank/DDBJ databases">
        <title>High contiguity whole genome sequence and gene annotation resource for two Venturia nashicola isolates.</title>
        <authorList>
            <person name="Prokchorchik M."/>
            <person name="Won K."/>
            <person name="Lee Y."/>
            <person name="Choi E.D."/>
            <person name="Segonzac C."/>
            <person name="Sohn K.H."/>
        </authorList>
    </citation>
    <scope>NUCLEOTIDE SEQUENCE [LARGE SCALE GENOMIC DNA]</scope>
    <source>
        <strain evidence="7 8">PRI2</strain>
    </source>
</reference>
<keyword evidence="2 5" id="KW-0489">Methyltransferase</keyword>
<dbReference type="Proteomes" id="UP000298493">
    <property type="component" value="Unassembled WGS sequence"/>
</dbReference>
<dbReference type="SUPFAM" id="SSF53335">
    <property type="entry name" value="S-adenosyl-L-methionine-dependent methyltransferases"/>
    <property type="match status" value="1"/>
</dbReference>
<comment type="similarity">
    <text evidence="5">Belongs to the class I-like SAM-binding methyltransferase superfamily. C5-methyltransferase family.</text>
</comment>
<dbReference type="Gene3D" id="3.90.120.10">
    <property type="entry name" value="DNA Methylase, subunit A, domain 2"/>
    <property type="match status" value="1"/>
</dbReference>
<feature type="active site" evidence="5">
    <location>
        <position position="477"/>
    </location>
</feature>
<organism evidence="7 8">
    <name type="scientific">Venturia nashicola</name>
    <dbReference type="NCBI Taxonomy" id="86259"/>
    <lineage>
        <taxon>Eukaryota</taxon>
        <taxon>Fungi</taxon>
        <taxon>Dikarya</taxon>
        <taxon>Ascomycota</taxon>
        <taxon>Pezizomycotina</taxon>
        <taxon>Dothideomycetes</taxon>
        <taxon>Pleosporomycetidae</taxon>
        <taxon>Venturiales</taxon>
        <taxon>Venturiaceae</taxon>
        <taxon>Venturia</taxon>
    </lineage>
</organism>
<evidence type="ECO:0000313" key="8">
    <source>
        <dbReference type="Proteomes" id="UP000298493"/>
    </source>
</evidence>
<accession>A0A4Z1NX91</accession>
<feature type="region of interest" description="Disordered" evidence="6">
    <location>
        <begin position="1"/>
        <end position="132"/>
    </location>
</feature>
<dbReference type="PANTHER" id="PTHR10629">
    <property type="entry name" value="CYTOSINE-SPECIFIC METHYLTRANSFERASE"/>
    <property type="match status" value="1"/>
</dbReference>
<evidence type="ECO:0000256" key="2">
    <source>
        <dbReference type="ARBA" id="ARBA00022603"/>
    </source>
</evidence>
<feature type="region of interest" description="Disordered" evidence="6">
    <location>
        <begin position="741"/>
        <end position="788"/>
    </location>
</feature>
<sequence>MPTRRRVDVDLDSDLEQSWGEGSYIAPVSDADSTDDSDQESTRTSELSESEDSIQSPSGSDSDLDLEEIQREIRTLRFPYQHNPSKESKSRPRFSQTRASRKVIDLRSPSPDNAIEISSDSDSGSSSEDDSVAIRRKLQCRSRLQGQKAKLPAVTAGRPALTKPKRRKHIILSSEDEESELDVAAPAPQSRDRGFGITKPRNKISAVHQSPHETTFLPRKDFVELTKHRFGSEELKTGVTVERIGMSSSGERSAFVIFRLLQDLKNRRIYVEGRRLVFTSTFPRVDDSPLGGANEVTAVFVECEADSCSTKDHERFPVDEVKRIWKLKFVSTSQSLATSQENITAGELVCRSVLILKYKSREAWTKDGTQIAGALRPLRPEEYDNTIRPTYNQSAKSVQDYTFIDICASIGGASEAAKMAGLKITHAVERDGVRAGIYSLKFRDQETKIHIVDLLDLPPELDLSQWHAAVLHFSMSCKYWSQAHTVEGKDDQSNRALLHEIPKLIARIQPRQVTVEQVPGLIKMRDHRADWLKLVFAIATLGYSFQWKIIKLEELGGYATRERLIMLASAPGEAMPPWPKTTHGDGPGLAPFITAKEALSNLSPPRRTEPNSAKMLGRTILCDPGKLFAWTLVRNRHPTRKIDGYTYIVLHWENRPFTLQELARLQGLSQDRLWAGSETERAKMIGNAVPVPPFVKILKQVINTLKASDSGHGSIARSPYDEPFLIMPSTTSSTLLDHIVQGSSSRKRSAQAPEAAIPRKKQLFLVRSRTPESGVSDGPSDSTTTTIL</sequence>
<dbReference type="EC" id="2.1.1.37" evidence="1"/>
<keyword evidence="8" id="KW-1185">Reference proteome</keyword>
<evidence type="ECO:0000256" key="5">
    <source>
        <dbReference type="PROSITE-ProRule" id="PRU01016"/>
    </source>
</evidence>
<name>A0A4Z1NX91_9PEZI</name>
<evidence type="ECO:0000256" key="6">
    <source>
        <dbReference type="SAM" id="MobiDB-lite"/>
    </source>
</evidence>
<feature type="compositionally biased region" description="Polar residues" evidence="6">
    <location>
        <begin position="779"/>
        <end position="788"/>
    </location>
</feature>
<keyword evidence="3 5" id="KW-0808">Transferase</keyword>
<dbReference type="GO" id="GO:0032259">
    <property type="term" value="P:methylation"/>
    <property type="evidence" value="ECO:0007669"/>
    <property type="project" value="UniProtKB-KW"/>
</dbReference>
<evidence type="ECO:0000256" key="4">
    <source>
        <dbReference type="ARBA" id="ARBA00022691"/>
    </source>
</evidence>
<proteinExistence type="inferred from homology"/>
<comment type="caution">
    <text evidence="7">The sequence shown here is derived from an EMBL/GenBank/DDBJ whole genome shotgun (WGS) entry which is preliminary data.</text>
</comment>
<dbReference type="STRING" id="86259.A0A4Z1NX91"/>
<dbReference type="AlphaFoldDB" id="A0A4Z1NX91"/>
<dbReference type="GO" id="GO:0003677">
    <property type="term" value="F:DNA binding"/>
    <property type="evidence" value="ECO:0007669"/>
    <property type="project" value="TreeGrafter"/>
</dbReference>
<evidence type="ECO:0000313" key="7">
    <source>
        <dbReference type="EMBL" id="TID16054.1"/>
    </source>
</evidence>
<evidence type="ECO:0000256" key="3">
    <source>
        <dbReference type="ARBA" id="ARBA00022679"/>
    </source>
</evidence>
<dbReference type="InterPro" id="IPR050390">
    <property type="entry name" value="C5-Methyltransferase"/>
</dbReference>
<protein>
    <recommendedName>
        <fullName evidence="1">DNA (cytosine-5-)-methyltransferase</fullName>
        <ecNumber evidence="1">2.1.1.37</ecNumber>
    </recommendedName>
</protein>
<keyword evidence="4 5" id="KW-0949">S-adenosyl-L-methionine</keyword>
<dbReference type="PANTHER" id="PTHR10629:SF52">
    <property type="entry name" value="DNA (CYTOSINE-5)-METHYLTRANSFERASE 1"/>
    <property type="match status" value="1"/>
</dbReference>
<dbReference type="InterPro" id="IPR001525">
    <property type="entry name" value="C5_MeTfrase"/>
</dbReference>
<dbReference type="InterPro" id="IPR029063">
    <property type="entry name" value="SAM-dependent_MTases_sf"/>
</dbReference>
<feature type="region of interest" description="Disordered" evidence="6">
    <location>
        <begin position="177"/>
        <end position="197"/>
    </location>
</feature>